<accession>A0A4Q9KFZ8</accession>
<keyword evidence="1" id="KW-0808">Transferase</keyword>
<sequence length="119" mass="12790">MVTRHTDGVTTLPDLNPLGDPVAFQLNVNGGLARPSVVQLAPDGPDAGSPNRVLNLARLVVLVEDGTWLSKQAGAQTLVDHHPEFADAVAEALRARTERRWMDPRLADPLSALLLDRLG</sequence>
<organism evidence="3 4">
    <name type="scientific">Propioniciclava sinopodophylli</name>
    <dbReference type="NCBI Taxonomy" id="1837344"/>
    <lineage>
        <taxon>Bacteria</taxon>
        <taxon>Bacillati</taxon>
        <taxon>Actinomycetota</taxon>
        <taxon>Actinomycetes</taxon>
        <taxon>Propionibacteriales</taxon>
        <taxon>Propionibacteriaceae</taxon>
        <taxon>Propioniciclava</taxon>
    </lineage>
</organism>
<dbReference type="Proteomes" id="UP000292373">
    <property type="component" value="Unassembled WGS sequence"/>
</dbReference>
<reference evidence="3 4" key="1">
    <citation type="submission" date="2019-01" db="EMBL/GenBank/DDBJ databases">
        <title>Lactibacter flavus gen. nov., sp. nov., a novel bacterium of the family Propionibacteriaceae isolated from raw milk and dairy products.</title>
        <authorList>
            <person name="Huptas C."/>
            <person name="Wenning M."/>
            <person name="Breitenwieser F."/>
            <person name="Doll E."/>
            <person name="Von Neubeck M."/>
            <person name="Busse H.-J."/>
            <person name="Scherer S."/>
        </authorList>
    </citation>
    <scope>NUCLEOTIDE SEQUENCE [LARGE SCALE GENOMIC DNA]</scope>
    <source>
        <strain evidence="3 4">KCTC 33808</strain>
    </source>
</reference>
<dbReference type="GO" id="GO:0016740">
    <property type="term" value="F:transferase activity"/>
    <property type="evidence" value="ECO:0007669"/>
    <property type="project" value="UniProtKB-KW"/>
</dbReference>
<dbReference type="EMBL" id="SDMQ01000002">
    <property type="protein sequence ID" value="TBT87250.1"/>
    <property type="molecule type" value="Genomic_DNA"/>
</dbReference>
<evidence type="ECO:0000313" key="4">
    <source>
        <dbReference type="Proteomes" id="UP000292373"/>
    </source>
</evidence>
<dbReference type="InterPro" id="IPR025184">
    <property type="entry name" value="AadA_C"/>
</dbReference>
<evidence type="ECO:0000313" key="3">
    <source>
        <dbReference type="EMBL" id="TBT87250.1"/>
    </source>
</evidence>
<keyword evidence="4" id="KW-1185">Reference proteome</keyword>
<evidence type="ECO:0000256" key="1">
    <source>
        <dbReference type="ARBA" id="ARBA00022679"/>
    </source>
</evidence>
<protein>
    <submittedName>
        <fullName evidence="3">DUF4111 domain-containing protein</fullName>
    </submittedName>
</protein>
<dbReference type="AlphaFoldDB" id="A0A4Q9KFZ8"/>
<comment type="caution">
    <text evidence="3">The sequence shown here is derived from an EMBL/GenBank/DDBJ whole genome shotgun (WGS) entry which is preliminary data.</text>
</comment>
<dbReference type="Pfam" id="PF13427">
    <property type="entry name" value="AadA_C"/>
    <property type="match status" value="1"/>
</dbReference>
<gene>
    <name evidence="3" type="ORF">ET989_02750</name>
</gene>
<proteinExistence type="predicted"/>
<evidence type="ECO:0000259" key="2">
    <source>
        <dbReference type="Pfam" id="PF13427"/>
    </source>
</evidence>
<feature type="domain" description="Adenylyltransferase AadA C-terminal" evidence="2">
    <location>
        <begin position="41"/>
        <end position="98"/>
    </location>
</feature>
<name>A0A4Q9KFZ8_9ACTN</name>